<evidence type="ECO:0000313" key="2">
    <source>
        <dbReference type="Proteomes" id="UP000008461"/>
    </source>
</evidence>
<reference evidence="1 2" key="1">
    <citation type="journal article" date="2011" name="Stand. Genomic Sci.">
        <title>Complete genome sequence of Haliscomenobacter hydrossis type strain (O).</title>
        <authorList>
            <consortium name="US DOE Joint Genome Institute (JGI-PGF)"/>
            <person name="Daligault H."/>
            <person name="Lapidus A."/>
            <person name="Zeytun A."/>
            <person name="Nolan M."/>
            <person name="Lucas S."/>
            <person name="Del Rio T.G."/>
            <person name="Tice H."/>
            <person name="Cheng J.F."/>
            <person name="Tapia R."/>
            <person name="Han C."/>
            <person name="Goodwin L."/>
            <person name="Pitluck S."/>
            <person name="Liolios K."/>
            <person name="Pagani I."/>
            <person name="Ivanova N."/>
            <person name="Huntemann M."/>
            <person name="Mavromatis K."/>
            <person name="Mikhailova N."/>
            <person name="Pati A."/>
            <person name="Chen A."/>
            <person name="Palaniappan K."/>
            <person name="Land M."/>
            <person name="Hauser L."/>
            <person name="Brambilla E.M."/>
            <person name="Rohde M."/>
            <person name="Verbarg S."/>
            <person name="Goker M."/>
            <person name="Bristow J."/>
            <person name="Eisen J.A."/>
            <person name="Markowitz V."/>
            <person name="Hugenholtz P."/>
            <person name="Kyrpides N.C."/>
            <person name="Klenk H.P."/>
            <person name="Woyke T."/>
        </authorList>
    </citation>
    <scope>NUCLEOTIDE SEQUENCE [LARGE SCALE GENOMIC DNA]</scope>
    <source>
        <strain evidence="2">ATCC 27775 / DSM 1100 / LMG 10767 / O</strain>
    </source>
</reference>
<reference key="2">
    <citation type="submission" date="2011-04" db="EMBL/GenBank/DDBJ databases">
        <title>Complete sequence of chromosome of Haliscomenobacter hydrossis DSM 1100.</title>
        <authorList>
            <consortium name="US DOE Joint Genome Institute (JGI-PGF)"/>
            <person name="Lucas S."/>
            <person name="Han J."/>
            <person name="Lapidus A."/>
            <person name="Bruce D."/>
            <person name="Goodwin L."/>
            <person name="Pitluck S."/>
            <person name="Peters L."/>
            <person name="Kyrpides N."/>
            <person name="Mavromatis K."/>
            <person name="Ivanova N."/>
            <person name="Ovchinnikova G."/>
            <person name="Pagani I."/>
            <person name="Daligault H."/>
            <person name="Detter J.C."/>
            <person name="Han C."/>
            <person name="Land M."/>
            <person name="Hauser L."/>
            <person name="Markowitz V."/>
            <person name="Cheng J.-F."/>
            <person name="Hugenholtz P."/>
            <person name="Woyke T."/>
            <person name="Wu D."/>
            <person name="Verbarg S."/>
            <person name="Frueling A."/>
            <person name="Brambilla E."/>
            <person name="Klenk H.-P."/>
            <person name="Eisen J.A."/>
        </authorList>
    </citation>
    <scope>NUCLEOTIDE SEQUENCE</scope>
    <source>
        <strain>DSM 1100</strain>
    </source>
</reference>
<dbReference type="STRING" id="760192.Halhy_1771"/>
<dbReference type="AlphaFoldDB" id="F4L2X9"/>
<accession>F4L2X9</accession>
<dbReference type="EMBL" id="CP002691">
    <property type="protein sequence ID" value="AEE49659.1"/>
    <property type="molecule type" value="Genomic_DNA"/>
</dbReference>
<dbReference type="Proteomes" id="UP000008461">
    <property type="component" value="Chromosome"/>
</dbReference>
<dbReference type="KEGG" id="hhy:Halhy_1771"/>
<evidence type="ECO:0000313" key="1">
    <source>
        <dbReference type="EMBL" id="AEE49659.1"/>
    </source>
</evidence>
<name>F4L2X9_HALH1</name>
<proteinExistence type="predicted"/>
<dbReference type="HOGENOM" id="CLU_2180160_0_0_10"/>
<organism evidence="1 2">
    <name type="scientific">Haliscomenobacter hydrossis (strain ATCC 27775 / DSM 1100 / LMG 10767 / O)</name>
    <dbReference type="NCBI Taxonomy" id="760192"/>
    <lineage>
        <taxon>Bacteria</taxon>
        <taxon>Pseudomonadati</taxon>
        <taxon>Bacteroidota</taxon>
        <taxon>Saprospiria</taxon>
        <taxon>Saprospirales</taxon>
        <taxon>Haliscomenobacteraceae</taxon>
        <taxon>Haliscomenobacter</taxon>
    </lineage>
</organism>
<gene>
    <name evidence="1" type="ordered locus">Halhy_1771</name>
</gene>
<keyword evidence="2" id="KW-1185">Reference proteome</keyword>
<protein>
    <submittedName>
        <fullName evidence="1">Uncharacterized protein</fullName>
    </submittedName>
</protein>
<sequence>MKEKLKWSEDELVLAFSLAITIHDENFIPSNKKIIELSNLINELPAREKEKIKMDSSKLSRYMSRFLDFIPNYKPKKGDGPEKPFPKIITLFDRFCPLPHRCTHERVES</sequence>
<dbReference type="RefSeq" id="WP_013764212.1">
    <property type="nucleotide sequence ID" value="NC_015510.1"/>
</dbReference>
<dbReference type="OrthoDB" id="67788at2"/>